<evidence type="ECO:0000256" key="1">
    <source>
        <dbReference type="ARBA" id="ARBA00004123"/>
    </source>
</evidence>
<comment type="caution">
    <text evidence="7">The sequence shown here is derived from an EMBL/GenBank/DDBJ whole genome shotgun (WGS) entry which is preliminary data.</text>
</comment>
<feature type="region of interest" description="Disordered" evidence="5">
    <location>
        <begin position="490"/>
        <end position="559"/>
    </location>
</feature>
<dbReference type="RefSeq" id="XP_064668178.1">
    <property type="nucleotide sequence ID" value="XM_064817914.1"/>
</dbReference>
<dbReference type="AlphaFoldDB" id="A0AAN6TA95"/>
<evidence type="ECO:0000256" key="5">
    <source>
        <dbReference type="SAM" id="MobiDB-lite"/>
    </source>
</evidence>
<feature type="region of interest" description="Disordered" evidence="5">
    <location>
        <begin position="108"/>
        <end position="229"/>
    </location>
</feature>
<dbReference type="GO" id="GO:0005634">
    <property type="term" value="C:nucleus"/>
    <property type="evidence" value="ECO:0007669"/>
    <property type="project" value="UniProtKB-SubCell"/>
</dbReference>
<dbReference type="EMBL" id="MU853349">
    <property type="protein sequence ID" value="KAK4110608.1"/>
    <property type="molecule type" value="Genomic_DNA"/>
</dbReference>
<organism evidence="7 8">
    <name type="scientific">Canariomyces notabilis</name>
    <dbReference type="NCBI Taxonomy" id="2074819"/>
    <lineage>
        <taxon>Eukaryota</taxon>
        <taxon>Fungi</taxon>
        <taxon>Dikarya</taxon>
        <taxon>Ascomycota</taxon>
        <taxon>Pezizomycotina</taxon>
        <taxon>Sordariomycetes</taxon>
        <taxon>Sordariomycetidae</taxon>
        <taxon>Sordariales</taxon>
        <taxon>Chaetomiaceae</taxon>
        <taxon>Canariomyces</taxon>
    </lineage>
</organism>
<keyword evidence="8" id="KW-1185">Reference proteome</keyword>
<dbReference type="GO" id="GO:0006334">
    <property type="term" value="P:nucleosome assembly"/>
    <property type="evidence" value="ECO:0007669"/>
    <property type="project" value="TreeGrafter"/>
</dbReference>
<keyword evidence="4" id="KW-0539">Nucleus</keyword>
<feature type="domain" description="Chromatin assembly factor 1 subunit A dimerization" evidence="6">
    <location>
        <begin position="345"/>
        <end position="418"/>
    </location>
</feature>
<feature type="compositionally biased region" description="Polar residues" evidence="5">
    <location>
        <begin position="46"/>
        <end position="59"/>
    </location>
</feature>
<feature type="compositionally biased region" description="Polar residues" evidence="5">
    <location>
        <begin position="502"/>
        <end position="527"/>
    </location>
</feature>
<accession>A0AAN6TA95</accession>
<comment type="subcellular location">
    <subcellularLocation>
        <location evidence="1">Nucleus</location>
    </subcellularLocation>
</comment>
<protein>
    <recommendedName>
        <fullName evidence="6">Chromatin assembly factor 1 subunit A dimerization domain-containing protein</fullName>
    </recommendedName>
</protein>
<dbReference type="InterPro" id="IPR022043">
    <property type="entry name" value="CAF1A_DD"/>
</dbReference>
<feature type="region of interest" description="Disordered" evidence="5">
    <location>
        <begin position="31"/>
        <end position="93"/>
    </location>
</feature>
<proteinExistence type="predicted"/>
<evidence type="ECO:0000259" key="6">
    <source>
        <dbReference type="Pfam" id="PF12253"/>
    </source>
</evidence>
<gene>
    <name evidence="7" type="ORF">N656DRAFT_799743</name>
</gene>
<evidence type="ECO:0000256" key="4">
    <source>
        <dbReference type="ARBA" id="ARBA00023242"/>
    </source>
</evidence>
<dbReference type="GO" id="GO:0033186">
    <property type="term" value="C:CAF-1 complex"/>
    <property type="evidence" value="ECO:0007669"/>
    <property type="project" value="TreeGrafter"/>
</dbReference>
<reference evidence="7" key="1">
    <citation type="journal article" date="2023" name="Mol. Phylogenet. Evol.">
        <title>Genome-scale phylogeny and comparative genomics of the fungal order Sordariales.</title>
        <authorList>
            <person name="Hensen N."/>
            <person name="Bonometti L."/>
            <person name="Westerberg I."/>
            <person name="Brannstrom I.O."/>
            <person name="Guillou S."/>
            <person name="Cros-Aarteil S."/>
            <person name="Calhoun S."/>
            <person name="Haridas S."/>
            <person name="Kuo A."/>
            <person name="Mondo S."/>
            <person name="Pangilinan J."/>
            <person name="Riley R."/>
            <person name="LaButti K."/>
            <person name="Andreopoulos B."/>
            <person name="Lipzen A."/>
            <person name="Chen C."/>
            <person name="Yan M."/>
            <person name="Daum C."/>
            <person name="Ng V."/>
            <person name="Clum A."/>
            <person name="Steindorff A."/>
            <person name="Ohm R.A."/>
            <person name="Martin F."/>
            <person name="Silar P."/>
            <person name="Natvig D.O."/>
            <person name="Lalanne C."/>
            <person name="Gautier V."/>
            <person name="Ament-Velasquez S.L."/>
            <person name="Kruys A."/>
            <person name="Hutchinson M.I."/>
            <person name="Powell A.J."/>
            <person name="Barry K."/>
            <person name="Miller A.N."/>
            <person name="Grigoriev I.V."/>
            <person name="Debuchy R."/>
            <person name="Gladieux P."/>
            <person name="Hiltunen Thoren M."/>
            <person name="Johannesson H."/>
        </authorList>
    </citation>
    <scope>NUCLEOTIDE SEQUENCE</scope>
    <source>
        <strain evidence="7">CBS 508.74</strain>
    </source>
</reference>
<keyword evidence="3" id="KW-0234">DNA repair</keyword>
<dbReference type="Pfam" id="PF12253">
    <property type="entry name" value="CAF1A_dimeriz"/>
    <property type="match status" value="1"/>
</dbReference>
<evidence type="ECO:0000256" key="2">
    <source>
        <dbReference type="ARBA" id="ARBA00022763"/>
    </source>
</evidence>
<sequence>MPGDIQERDSASRKRSHEDFIKQGIIDSVTLKSFSDKENSVPYSPPQNSISPNTKSSPGLTEPGSSPLDRDSPCPNPTPSEITDNVPAITSPIAESAVAQDAFPALAKGAAKTATGEPPKKRRLLTAEEKKAKAEAEEARKKEREAKKAKKDEEKAAKAEEKAAKAAEKAEKERKKREKEEEEAKKQRGQMKLTNMFKMAPAASKKETPTSKAQDHAEAASADGITGGPKEKSLYEQMFKEFFLKEHVRLAKDPVEMDEETKATKVRILEEYVEGKRNYVPARFDPVEALQIPYVRRRGRIYPSVRKIMEEFHGLSSSRPIDLTIEEQKAQLLHIREALKSIPVKSIKFREDVRPPYIGTISGLPPGVKSLGKLARKPTSRQLPLNYDYDSEAEWQDEDGEDVDDLDDDEEEADMDEDMADFLDDSEDVGPSRMVFSGGMEPESSGLCWENGEHLNSKPEMSKYRMEFILESLEHHLCIDPFSTAYWQAPPKSKPGADGEKSSASTSTRTGPASTTSTSCPDASGNRSAPLAAPSDALNGLSLGSRGSGSRGKSQQPLAPEIREALKDLVRANPKLSKLGVVELFASTHPKCSKAQLKFHFDSLFEKVGKEFKVRGE</sequence>
<evidence type="ECO:0000256" key="3">
    <source>
        <dbReference type="ARBA" id="ARBA00023204"/>
    </source>
</evidence>
<dbReference type="PANTHER" id="PTHR15272:SF0">
    <property type="entry name" value="CHROMATIN ASSEMBLY FACTOR 1 SUBUNIT A"/>
    <property type="match status" value="1"/>
</dbReference>
<name>A0AAN6TA95_9PEZI</name>
<dbReference type="GeneID" id="89942039"/>
<keyword evidence="2" id="KW-0227">DNA damage</keyword>
<evidence type="ECO:0000313" key="7">
    <source>
        <dbReference type="EMBL" id="KAK4110608.1"/>
    </source>
</evidence>
<feature type="region of interest" description="Disordered" evidence="5">
    <location>
        <begin position="383"/>
        <end position="408"/>
    </location>
</feature>
<dbReference type="GO" id="GO:0006281">
    <property type="term" value="P:DNA repair"/>
    <property type="evidence" value="ECO:0007669"/>
    <property type="project" value="UniProtKB-KW"/>
</dbReference>
<evidence type="ECO:0000313" key="8">
    <source>
        <dbReference type="Proteomes" id="UP001302812"/>
    </source>
</evidence>
<feature type="compositionally biased region" description="Basic and acidic residues" evidence="5">
    <location>
        <begin position="204"/>
        <end position="218"/>
    </location>
</feature>
<dbReference type="Proteomes" id="UP001302812">
    <property type="component" value="Unassembled WGS sequence"/>
</dbReference>
<dbReference type="PANTHER" id="PTHR15272">
    <property type="entry name" value="CHROMATIN ASSEMBLY FACTOR 1 SUBUNIT A CAF-1 SUBUNIT A"/>
    <property type="match status" value="1"/>
</dbReference>
<feature type="compositionally biased region" description="Basic and acidic residues" evidence="5">
    <location>
        <begin position="125"/>
        <end position="186"/>
    </location>
</feature>
<reference evidence="7" key="2">
    <citation type="submission" date="2023-05" db="EMBL/GenBank/DDBJ databases">
        <authorList>
            <consortium name="Lawrence Berkeley National Laboratory"/>
            <person name="Steindorff A."/>
            <person name="Hensen N."/>
            <person name="Bonometti L."/>
            <person name="Westerberg I."/>
            <person name="Brannstrom I.O."/>
            <person name="Guillou S."/>
            <person name="Cros-Aarteil S."/>
            <person name="Calhoun S."/>
            <person name="Haridas S."/>
            <person name="Kuo A."/>
            <person name="Mondo S."/>
            <person name="Pangilinan J."/>
            <person name="Riley R."/>
            <person name="Labutti K."/>
            <person name="Andreopoulos B."/>
            <person name="Lipzen A."/>
            <person name="Chen C."/>
            <person name="Yanf M."/>
            <person name="Daum C."/>
            <person name="Ng V."/>
            <person name="Clum A."/>
            <person name="Ohm R."/>
            <person name="Martin F."/>
            <person name="Silar P."/>
            <person name="Natvig D."/>
            <person name="Lalanne C."/>
            <person name="Gautier V."/>
            <person name="Ament-Velasquez S.L."/>
            <person name="Kruys A."/>
            <person name="Hutchinson M.I."/>
            <person name="Powell A.J."/>
            <person name="Barry K."/>
            <person name="Miller A.N."/>
            <person name="Grigoriev I.V."/>
            <person name="Debuchy R."/>
            <person name="Gladieux P."/>
            <person name="Thoren M.H."/>
            <person name="Johannesson H."/>
        </authorList>
    </citation>
    <scope>NUCLEOTIDE SEQUENCE</scope>
    <source>
        <strain evidence="7">CBS 508.74</strain>
    </source>
</reference>
<feature type="compositionally biased region" description="Acidic residues" evidence="5">
    <location>
        <begin position="389"/>
        <end position="408"/>
    </location>
</feature>